<organism evidence="2 4">
    <name type="scientific">Heyndrickxia coagulans</name>
    <name type="common">Weizmannia coagulans</name>
    <dbReference type="NCBI Taxonomy" id="1398"/>
    <lineage>
        <taxon>Bacteria</taxon>
        <taxon>Bacillati</taxon>
        <taxon>Bacillota</taxon>
        <taxon>Bacilli</taxon>
        <taxon>Bacillales</taxon>
        <taxon>Bacillaceae</taxon>
        <taxon>Heyndrickxia</taxon>
    </lineage>
</organism>
<dbReference type="EMBL" id="CP010525">
    <property type="protein sequence ID" value="AJO23248.1"/>
    <property type="molecule type" value="Genomic_DNA"/>
</dbReference>
<evidence type="ECO:0000313" key="2">
    <source>
        <dbReference type="EMBL" id="KWZ76207.1"/>
    </source>
</evidence>
<reference evidence="3" key="2">
    <citation type="submission" date="2015-01" db="EMBL/GenBank/DDBJ databases">
        <title>Comparative genome analysis of Bacillus coagulans HM-08, Clostridium butyricum HM-68, Bacillus subtilis HM-66 and Bacillus paralicheniformis BL-09.</title>
        <authorList>
            <person name="Zhang H."/>
        </authorList>
    </citation>
    <scope>NUCLEOTIDE SEQUENCE [LARGE SCALE GENOMIC DNA]</scope>
    <source>
        <strain evidence="3">HM-08</strain>
    </source>
</reference>
<evidence type="ECO:0000313" key="3">
    <source>
        <dbReference type="Proteomes" id="UP000032024"/>
    </source>
</evidence>
<sequence>MINSFHPPNTLKQRPVAAFLHVVVMVARQPLHPGKVASGVALAIDEETKGLVRPVIESNLRLAKQIRCRCRIECQRKMRISRRIFSGQR</sequence>
<protein>
    <submittedName>
        <fullName evidence="2">Uncharacterized protein</fullName>
    </submittedName>
</protein>
<evidence type="ECO:0000313" key="4">
    <source>
        <dbReference type="Proteomes" id="UP000070376"/>
    </source>
</evidence>
<dbReference type="AlphaFoldDB" id="A0A0C5C4L8"/>
<evidence type="ECO:0000313" key="1">
    <source>
        <dbReference type="EMBL" id="AJO23248.1"/>
    </source>
</evidence>
<reference evidence="4" key="4">
    <citation type="submission" date="2016-01" db="EMBL/GenBank/DDBJ databases">
        <authorList>
            <person name="Mitreva M."/>
            <person name="Pepin K.H."/>
            <person name="Mihindukulasuriya K.A."/>
            <person name="Fulton R."/>
            <person name="Fronick C."/>
            <person name="O'Laughlin M."/>
            <person name="Miner T."/>
            <person name="Herter B."/>
            <person name="Rosa B.A."/>
            <person name="Cordes M."/>
            <person name="Tomlinson C."/>
            <person name="Wollam A."/>
            <person name="Palsikar V.B."/>
            <person name="Mardis E.R."/>
            <person name="Wilson R.K."/>
        </authorList>
    </citation>
    <scope>NUCLEOTIDE SEQUENCE [LARGE SCALE GENOMIC DNA]</scope>
    <source>
        <strain evidence="4">GED7749B</strain>
    </source>
</reference>
<gene>
    <name evidence="2" type="ORF">HMPREF3213_03960</name>
    <name evidence="1" type="ORF">SB48_HM08orf03895</name>
</gene>
<reference evidence="1" key="1">
    <citation type="submission" date="2015-01" db="EMBL/GenBank/DDBJ databases">
        <title>Comparative genome analysis of Bacillus coagulans HM-08, Clostridium butyricum HM-68, Bacillus subtilis HM-66 and Bacillus licheniformis BL-09.</title>
        <authorList>
            <person name="Zhang H."/>
        </authorList>
    </citation>
    <scope>NUCLEOTIDE SEQUENCE [LARGE SCALE GENOMIC DNA]</scope>
    <source>
        <strain evidence="1">HM-08</strain>
    </source>
</reference>
<dbReference type="PATRIC" id="fig|1398.18.peg.2444"/>
<dbReference type="EMBL" id="LRPN01000211">
    <property type="protein sequence ID" value="KWZ76207.1"/>
    <property type="molecule type" value="Genomic_DNA"/>
</dbReference>
<name>A0A0C5C4L8_HEYCO</name>
<dbReference type="Proteomes" id="UP000032024">
    <property type="component" value="Chromosome"/>
</dbReference>
<accession>A0A0C5C4L8</accession>
<reference evidence="2" key="3">
    <citation type="submission" date="2016-01" db="EMBL/GenBank/DDBJ databases">
        <authorList>
            <person name="Oliw E.H."/>
        </authorList>
    </citation>
    <scope>NUCLEOTIDE SEQUENCE [LARGE SCALE GENOMIC DNA]</scope>
    <source>
        <strain evidence="2">GED7749B</strain>
    </source>
</reference>
<proteinExistence type="predicted"/>
<dbReference type="Proteomes" id="UP000070376">
    <property type="component" value="Unassembled WGS sequence"/>
</dbReference>
<keyword evidence="3" id="KW-1185">Reference proteome</keyword>